<evidence type="ECO:0000313" key="2">
    <source>
        <dbReference type="EMBL" id="KAG1768734.1"/>
    </source>
</evidence>
<reference evidence="2" key="1">
    <citation type="journal article" date="2020" name="New Phytol.">
        <title>Comparative genomics reveals dynamic genome evolution in host specialist ectomycorrhizal fungi.</title>
        <authorList>
            <person name="Lofgren L.A."/>
            <person name="Nguyen N.H."/>
            <person name="Vilgalys R."/>
            <person name="Ruytinx J."/>
            <person name="Liao H.L."/>
            <person name="Branco S."/>
            <person name="Kuo A."/>
            <person name="LaButti K."/>
            <person name="Lipzen A."/>
            <person name="Andreopoulos W."/>
            <person name="Pangilinan J."/>
            <person name="Riley R."/>
            <person name="Hundley H."/>
            <person name="Na H."/>
            <person name="Barry K."/>
            <person name="Grigoriev I.V."/>
            <person name="Stajich J.E."/>
            <person name="Kennedy P.G."/>
        </authorList>
    </citation>
    <scope>NUCLEOTIDE SEQUENCE</scope>
    <source>
        <strain evidence="2">DOB743</strain>
    </source>
</reference>
<dbReference type="OrthoDB" id="2634299at2759"/>
<feature type="compositionally biased region" description="Acidic residues" evidence="1">
    <location>
        <begin position="592"/>
        <end position="604"/>
    </location>
</feature>
<accession>A0A9P7CYA1</accession>
<dbReference type="Proteomes" id="UP000714275">
    <property type="component" value="Unassembled WGS sequence"/>
</dbReference>
<dbReference type="Pfam" id="PF18759">
    <property type="entry name" value="Plavaka"/>
    <property type="match status" value="1"/>
</dbReference>
<comment type="caution">
    <text evidence="2">The sequence shown here is derived from an EMBL/GenBank/DDBJ whole genome shotgun (WGS) entry which is preliminary data.</text>
</comment>
<dbReference type="InterPro" id="IPR041078">
    <property type="entry name" value="Plavaka"/>
</dbReference>
<evidence type="ECO:0000313" key="3">
    <source>
        <dbReference type="Proteomes" id="UP000714275"/>
    </source>
</evidence>
<organism evidence="2 3">
    <name type="scientific">Suillus placidus</name>
    <dbReference type="NCBI Taxonomy" id="48579"/>
    <lineage>
        <taxon>Eukaryota</taxon>
        <taxon>Fungi</taxon>
        <taxon>Dikarya</taxon>
        <taxon>Basidiomycota</taxon>
        <taxon>Agaricomycotina</taxon>
        <taxon>Agaricomycetes</taxon>
        <taxon>Agaricomycetidae</taxon>
        <taxon>Boletales</taxon>
        <taxon>Suillineae</taxon>
        <taxon>Suillaceae</taxon>
        <taxon>Suillus</taxon>
    </lineage>
</organism>
<sequence length="843" mass="95797">QADAGWALYEGETKFEGYKRDQEEGSEHPWSPFEDAEEWDLAQWLVKNLGQTRTDEFLKLPITQNRTKVSFHNNRAFLQKVDGLPHGPEWSCRKVTVRGNLDDENGVPLQDEVELWSRDPVECIKELIGNPFFKEDMAYSPARAYADHAGQHRVIDEMWTADWWGETQQKALPKGATIAPIILSSDKTCLSQFRGDKSAWPVYMSIGNIAKTKRCQASARATVLIGYLPAVKLDCFSSDARSLARYRLFHHCMALLLHPLIAAGQNGVEMVCADSLVRHVYPILAAYVADFPEQCLVACCKENRCPKCLVAADERGNGFESVMRDPESTKEILERRKNGQHPPEFEENGLRAVYKPFWADLPHANIFLAFTPDLLHQLHKGVFKDHLVKWCIDIVGEEEMDARFKAIPDYPGLRHFKKGISTVKQWTGSEHKEMQRVFVGLLSGAVPSRVLAVARSILDFSYYARLQIHTTEMLDALQTALGVFHANKDVLTELAIREHFNIPKLHQLTHYVQSIMLFGTADGFNTELPERLHIDFAKDAYRASNKRDYEEQMALWLQRQEAVFLRGAYLDWISQQPQALLAGCTEHHSFDSDSDSDTDLEEVEAASSNTTTIHTGHTLAKAPAHPHQTVEKIVTAHGATDFLPALQSFLRKNLPHINIIPGIQDHFDVYRQVVIEAPPDRRVGDTPKRWHIRARPEVVASGRKPGCPTCFDMALISDGPRSSRLHTLDSVRVAQVRTIFTLPRQFGIYSRALAYIEWFTPFRQPDPSSRLQQVSRSTRQLRRNAAVIHVDEIVRPCHLILKVGQSVDVTLRRGNAYEVVNDFYFNEFIDSEMFSVSVINSRL</sequence>
<keyword evidence="3" id="KW-1185">Reference proteome</keyword>
<dbReference type="AlphaFoldDB" id="A0A9P7CYA1"/>
<evidence type="ECO:0000256" key="1">
    <source>
        <dbReference type="SAM" id="MobiDB-lite"/>
    </source>
</evidence>
<feature type="non-terminal residue" evidence="2">
    <location>
        <position position="843"/>
    </location>
</feature>
<feature type="region of interest" description="Disordered" evidence="1">
    <location>
        <begin position="587"/>
        <end position="610"/>
    </location>
</feature>
<proteinExistence type="predicted"/>
<dbReference type="EMBL" id="JABBWD010000077">
    <property type="protein sequence ID" value="KAG1768734.1"/>
    <property type="molecule type" value="Genomic_DNA"/>
</dbReference>
<name>A0A9P7CYA1_9AGAM</name>
<gene>
    <name evidence="2" type="ORF">EV702DRAFT_979252</name>
</gene>
<protein>
    <submittedName>
        <fullName evidence="2">Uncharacterized protein</fullName>
    </submittedName>
</protein>